<evidence type="ECO:0000313" key="15">
    <source>
        <dbReference type="Proteomes" id="UP000323136"/>
    </source>
</evidence>
<feature type="transmembrane region" description="Helical" evidence="12">
    <location>
        <begin position="208"/>
        <end position="226"/>
    </location>
</feature>
<dbReference type="AlphaFoldDB" id="A0A5S5DX26"/>
<dbReference type="GO" id="GO:0046872">
    <property type="term" value="F:metal ion binding"/>
    <property type="evidence" value="ECO:0007669"/>
    <property type="project" value="UniProtKB-KW"/>
</dbReference>
<dbReference type="PANTHER" id="PTHR38674">
    <property type="entry name" value="ALKANE 1-MONOOXYGENASE 1"/>
    <property type="match status" value="1"/>
</dbReference>
<name>A0A5S5DX26_9FLAO</name>
<keyword evidence="11 12" id="KW-0472">Membrane</keyword>
<dbReference type="Pfam" id="PF00487">
    <property type="entry name" value="FA_desaturase"/>
    <property type="match status" value="1"/>
</dbReference>
<evidence type="ECO:0000256" key="11">
    <source>
        <dbReference type="ARBA" id="ARBA00023136"/>
    </source>
</evidence>
<evidence type="ECO:0000256" key="2">
    <source>
        <dbReference type="ARBA" id="ARBA00010823"/>
    </source>
</evidence>
<dbReference type="Proteomes" id="UP000323136">
    <property type="component" value="Unassembled WGS sequence"/>
</dbReference>
<comment type="subcellular location">
    <subcellularLocation>
        <location evidence="1">Cell inner membrane</location>
        <topology evidence="1">Multi-pass membrane protein</topology>
    </subcellularLocation>
</comment>
<dbReference type="PANTHER" id="PTHR38674:SF1">
    <property type="entry name" value="ALKANE 1-MONOOXYGENASE 1"/>
    <property type="match status" value="1"/>
</dbReference>
<dbReference type="GO" id="GO:0004497">
    <property type="term" value="F:monooxygenase activity"/>
    <property type="evidence" value="ECO:0007669"/>
    <property type="project" value="UniProtKB-KW"/>
</dbReference>
<evidence type="ECO:0000256" key="5">
    <source>
        <dbReference type="ARBA" id="ARBA00022692"/>
    </source>
</evidence>
<evidence type="ECO:0000259" key="13">
    <source>
        <dbReference type="Pfam" id="PF00487"/>
    </source>
</evidence>
<feature type="transmembrane region" description="Helical" evidence="12">
    <location>
        <begin position="98"/>
        <end position="117"/>
    </location>
</feature>
<feature type="transmembrane region" description="Helical" evidence="12">
    <location>
        <begin position="232"/>
        <end position="251"/>
    </location>
</feature>
<feature type="domain" description="Fatty acid desaturase" evidence="13">
    <location>
        <begin position="104"/>
        <end position="316"/>
    </location>
</feature>
<feature type="transmembrane region" description="Helical" evidence="12">
    <location>
        <begin position="65"/>
        <end position="86"/>
    </location>
</feature>
<evidence type="ECO:0000256" key="4">
    <source>
        <dbReference type="ARBA" id="ARBA00022519"/>
    </source>
</evidence>
<evidence type="ECO:0000313" key="14">
    <source>
        <dbReference type="EMBL" id="TYQ00402.1"/>
    </source>
</evidence>
<evidence type="ECO:0000256" key="10">
    <source>
        <dbReference type="ARBA" id="ARBA00023033"/>
    </source>
</evidence>
<accession>A0A5S5DX26</accession>
<protein>
    <submittedName>
        <fullName evidence="14">Alkane 1-monooxygenase</fullName>
    </submittedName>
</protein>
<reference evidence="14 15" key="1">
    <citation type="submission" date="2019-07" db="EMBL/GenBank/DDBJ databases">
        <title>Genomic Encyclopedia of Type Strains, Phase IV (KMG-IV): sequencing the most valuable type-strain genomes for metagenomic binning, comparative biology and taxonomic classification.</title>
        <authorList>
            <person name="Goeker M."/>
        </authorList>
    </citation>
    <scope>NUCLEOTIDE SEQUENCE [LARGE SCALE GENOMIC DNA]</scope>
    <source>
        <strain evidence="14 15">DSM 18961</strain>
    </source>
</reference>
<sequence length="343" mass="39992">MKALKYLLVFTIPLTAYISFTSTGWITFLPLIYVFVIVPISDLFFNIDAKNFDKEQEEIEKNNNLYTYILYLTLPVQVGFLTWFLFVIQDTGLTTLDYIGRISAMGIMCGVIGINVGHELGHRNNRFDELLGEILLTTSLESHFLPYHNAGHHFNVATPNDAATARKNEPLYVFWFRSHFMSYFQAWKLENKRLKNSDRSWFHYQNRMLIYTFCNLTLVGGIYFFFGWKGVLAFLAAATLGILLLETINYIEHYGLLRTQNKHGRYERVKHNHSWNSNHVIGKLVLFNLSRHSDHHYNGSKHYQILKSLPDSPQMPTGYPGMMLLSLIPPLWFKMMNKKIQEI</sequence>
<feature type="transmembrane region" description="Helical" evidence="12">
    <location>
        <begin position="26"/>
        <end position="45"/>
    </location>
</feature>
<evidence type="ECO:0000256" key="9">
    <source>
        <dbReference type="ARBA" id="ARBA00023004"/>
    </source>
</evidence>
<keyword evidence="15" id="KW-1185">Reference proteome</keyword>
<keyword evidence="3" id="KW-1003">Cell membrane</keyword>
<evidence type="ECO:0000256" key="3">
    <source>
        <dbReference type="ARBA" id="ARBA00022475"/>
    </source>
</evidence>
<keyword evidence="7 12" id="KW-1133">Transmembrane helix</keyword>
<dbReference type="InterPro" id="IPR005804">
    <property type="entry name" value="FA_desaturase_dom"/>
</dbReference>
<keyword evidence="5 12" id="KW-0812">Transmembrane</keyword>
<evidence type="ECO:0000256" key="1">
    <source>
        <dbReference type="ARBA" id="ARBA00004429"/>
    </source>
</evidence>
<evidence type="ECO:0000256" key="7">
    <source>
        <dbReference type="ARBA" id="ARBA00022989"/>
    </source>
</evidence>
<dbReference type="GO" id="GO:0005886">
    <property type="term" value="C:plasma membrane"/>
    <property type="evidence" value="ECO:0007669"/>
    <property type="project" value="UniProtKB-SubCell"/>
</dbReference>
<dbReference type="InterPro" id="IPR033885">
    <property type="entry name" value="AlkB/XylM"/>
</dbReference>
<dbReference type="RefSeq" id="WP_148869328.1">
    <property type="nucleotide sequence ID" value="NZ_VNIA01000001.1"/>
</dbReference>
<keyword evidence="4" id="KW-0997">Cell inner membrane</keyword>
<dbReference type="GO" id="GO:0006629">
    <property type="term" value="P:lipid metabolic process"/>
    <property type="evidence" value="ECO:0007669"/>
    <property type="project" value="InterPro"/>
</dbReference>
<comment type="similarity">
    <text evidence="2">Belongs to the fatty acid desaturase type 1 family. AlkB subfamily.</text>
</comment>
<organism evidence="14 15">
    <name type="scientific">Tenacibaculum adriaticum</name>
    <dbReference type="NCBI Taxonomy" id="413713"/>
    <lineage>
        <taxon>Bacteria</taxon>
        <taxon>Pseudomonadati</taxon>
        <taxon>Bacteroidota</taxon>
        <taxon>Flavobacteriia</taxon>
        <taxon>Flavobacteriales</taxon>
        <taxon>Flavobacteriaceae</taxon>
        <taxon>Tenacibaculum</taxon>
    </lineage>
</organism>
<evidence type="ECO:0000256" key="6">
    <source>
        <dbReference type="ARBA" id="ARBA00022723"/>
    </source>
</evidence>
<dbReference type="EMBL" id="VNIA01000001">
    <property type="protein sequence ID" value="TYQ00402.1"/>
    <property type="molecule type" value="Genomic_DNA"/>
</dbReference>
<keyword evidence="6" id="KW-0479">Metal-binding</keyword>
<keyword evidence="10 14" id="KW-0503">Monooxygenase</keyword>
<dbReference type="CDD" id="cd03512">
    <property type="entry name" value="Alkane-hydroxylase"/>
    <property type="match status" value="1"/>
</dbReference>
<proteinExistence type="inferred from homology"/>
<evidence type="ECO:0000256" key="8">
    <source>
        <dbReference type="ARBA" id="ARBA00023002"/>
    </source>
</evidence>
<keyword evidence="9" id="KW-0408">Iron</keyword>
<evidence type="ECO:0000256" key="12">
    <source>
        <dbReference type="SAM" id="Phobius"/>
    </source>
</evidence>
<keyword evidence="8" id="KW-0560">Oxidoreductase</keyword>
<comment type="caution">
    <text evidence="14">The sequence shown here is derived from an EMBL/GenBank/DDBJ whole genome shotgun (WGS) entry which is preliminary data.</text>
</comment>
<gene>
    <name evidence="14" type="ORF">C7447_1011015</name>
</gene>
<dbReference type="OrthoDB" id="4759734at2"/>